<dbReference type="AlphaFoldDB" id="A0A6A1VYZ1"/>
<keyword evidence="2" id="KW-1185">Reference proteome</keyword>
<evidence type="ECO:0000313" key="1">
    <source>
        <dbReference type="EMBL" id="KAB1218025.1"/>
    </source>
</evidence>
<evidence type="ECO:0000313" key="2">
    <source>
        <dbReference type="Proteomes" id="UP000516437"/>
    </source>
</evidence>
<proteinExistence type="predicted"/>
<dbReference type="EMBL" id="RXIC02000021">
    <property type="protein sequence ID" value="KAB1218025.1"/>
    <property type="molecule type" value="Genomic_DNA"/>
</dbReference>
<gene>
    <name evidence="1" type="ORF">CJ030_MR3G014565</name>
</gene>
<accession>A0A6A1VYZ1</accession>
<sequence length="62" mass="7150">MYPLTNPISSTTSTSKRIFLKTKQNAKQRLCYRLIPGKRRRGTQRNLIQGNKGIMQIKASKE</sequence>
<dbReference type="Proteomes" id="UP000516437">
    <property type="component" value="Chromosome 3"/>
</dbReference>
<reference evidence="1 2" key="1">
    <citation type="journal article" date="2019" name="Plant Biotechnol. J.">
        <title>The red bayberry genome and genetic basis of sex determination.</title>
        <authorList>
            <person name="Jia H.M."/>
            <person name="Jia H.J."/>
            <person name="Cai Q.L."/>
            <person name="Wang Y."/>
            <person name="Zhao H.B."/>
            <person name="Yang W.F."/>
            <person name="Wang G.Y."/>
            <person name="Li Y.H."/>
            <person name="Zhan D.L."/>
            <person name="Shen Y.T."/>
            <person name="Niu Q.F."/>
            <person name="Chang L."/>
            <person name="Qiu J."/>
            <person name="Zhao L."/>
            <person name="Xie H.B."/>
            <person name="Fu W.Y."/>
            <person name="Jin J."/>
            <person name="Li X.W."/>
            <person name="Jiao Y."/>
            <person name="Zhou C.C."/>
            <person name="Tu T."/>
            <person name="Chai C.Y."/>
            <person name="Gao J.L."/>
            <person name="Fan L.J."/>
            <person name="van de Weg E."/>
            <person name="Wang J.Y."/>
            <person name="Gao Z.S."/>
        </authorList>
    </citation>
    <scope>NUCLEOTIDE SEQUENCE [LARGE SCALE GENOMIC DNA]</scope>
    <source>
        <tissue evidence="1">Leaves</tissue>
    </source>
</reference>
<name>A0A6A1VYZ1_9ROSI</name>
<protein>
    <submittedName>
        <fullName evidence="1">Uncharacterized protein</fullName>
    </submittedName>
</protein>
<organism evidence="1 2">
    <name type="scientific">Morella rubra</name>
    <name type="common">Chinese bayberry</name>
    <dbReference type="NCBI Taxonomy" id="262757"/>
    <lineage>
        <taxon>Eukaryota</taxon>
        <taxon>Viridiplantae</taxon>
        <taxon>Streptophyta</taxon>
        <taxon>Embryophyta</taxon>
        <taxon>Tracheophyta</taxon>
        <taxon>Spermatophyta</taxon>
        <taxon>Magnoliopsida</taxon>
        <taxon>eudicotyledons</taxon>
        <taxon>Gunneridae</taxon>
        <taxon>Pentapetalae</taxon>
        <taxon>rosids</taxon>
        <taxon>fabids</taxon>
        <taxon>Fagales</taxon>
        <taxon>Myricaceae</taxon>
        <taxon>Morella</taxon>
    </lineage>
</organism>
<comment type="caution">
    <text evidence="1">The sequence shown here is derived from an EMBL/GenBank/DDBJ whole genome shotgun (WGS) entry which is preliminary data.</text>
</comment>